<dbReference type="InterPro" id="IPR051943">
    <property type="entry name" value="TRAFAC_Dynamin-like_GTPase"/>
</dbReference>
<feature type="domain" description="Dynamin N-terminal" evidence="3">
    <location>
        <begin position="53"/>
        <end position="95"/>
    </location>
</feature>
<reference evidence="4" key="1">
    <citation type="journal article" date="2020" name="mSystems">
        <title>Genome- and Community-Level Interaction Insights into Carbon Utilization and Element Cycling Functions of Hydrothermarchaeota in Hydrothermal Sediment.</title>
        <authorList>
            <person name="Zhou Z."/>
            <person name="Liu Y."/>
            <person name="Xu W."/>
            <person name="Pan J."/>
            <person name="Luo Z.H."/>
            <person name="Li M."/>
        </authorList>
    </citation>
    <scope>NUCLEOTIDE SEQUENCE [LARGE SCALE GENOMIC DNA]</scope>
    <source>
        <strain evidence="4">SpSt-143</strain>
    </source>
</reference>
<keyword evidence="2" id="KW-0812">Transmembrane</keyword>
<dbReference type="InterPro" id="IPR027417">
    <property type="entry name" value="P-loop_NTPase"/>
</dbReference>
<dbReference type="SUPFAM" id="SSF52540">
    <property type="entry name" value="P-loop containing nucleoside triphosphate hydrolases"/>
    <property type="match status" value="1"/>
</dbReference>
<feature type="transmembrane region" description="Helical" evidence="2">
    <location>
        <begin position="482"/>
        <end position="500"/>
    </location>
</feature>
<keyword evidence="1" id="KW-0175">Coiled coil</keyword>
<dbReference type="AlphaFoldDB" id="A0A7V2B1R6"/>
<dbReference type="CDD" id="cd09912">
    <property type="entry name" value="DLP_2"/>
    <property type="match status" value="1"/>
</dbReference>
<keyword evidence="2" id="KW-0472">Membrane</keyword>
<comment type="caution">
    <text evidence="4">The sequence shown here is derived from an EMBL/GenBank/DDBJ whole genome shotgun (WGS) entry which is preliminary data.</text>
</comment>
<feature type="domain" description="Dynamin N-terminal" evidence="3">
    <location>
        <begin position="112"/>
        <end position="183"/>
    </location>
</feature>
<gene>
    <name evidence="4" type="ORF">ENO59_09295</name>
</gene>
<evidence type="ECO:0000313" key="4">
    <source>
        <dbReference type="EMBL" id="HER96693.1"/>
    </source>
</evidence>
<evidence type="ECO:0000259" key="3">
    <source>
        <dbReference type="Pfam" id="PF00350"/>
    </source>
</evidence>
<organism evidence="4">
    <name type="scientific">Rhodothermus marinus</name>
    <name type="common">Rhodothermus obamensis</name>
    <dbReference type="NCBI Taxonomy" id="29549"/>
    <lineage>
        <taxon>Bacteria</taxon>
        <taxon>Pseudomonadati</taxon>
        <taxon>Rhodothermota</taxon>
        <taxon>Rhodothermia</taxon>
        <taxon>Rhodothermales</taxon>
        <taxon>Rhodothermaceae</taxon>
        <taxon>Rhodothermus</taxon>
    </lineage>
</organism>
<dbReference type="InterPro" id="IPR045063">
    <property type="entry name" value="Dynamin_N"/>
</dbReference>
<evidence type="ECO:0000256" key="1">
    <source>
        <dbReference type="SAM" id="Coils"/>
    </source>
</evidence>
<proteinExistence type="predicted"/>
<feature type="coiled-coil region" evidence="1">
    <location>
        <begin position="281"/>
        <end position="308"/>
    </location>
</feature>
<dbReference type="Gene3D" id="3.40.50.300">
    <property type="entry name" value="P-loop containing nucleotide triphosphate hydrolases"/>
    <property type="match status" value="1"/>
</dbReference>
<dbReference type="PANTHER" id="PTHR43681">
    <property type="entry name" value="TRANSMEMBRANE GTPASE FZO"/>
    <property type="match status" value="1"/>
</dbReference>
<protein>
    <submittedName>
        <fullName evidence="4">Dynamin</fullName>
    </submittedName>
</protein>
<keyword evidence="2" id="KW-1133">Transmembrane helix</keyword>
<dbReference type="PANTHER" id="PTHR43681:SF1">
    <property type="entry name" value="SARCALUMENIN"/>
    <property type="match status" value="1"/>
</dbReference>
<evidence type="ECO:0000256" key="2">
    <source>
        <dbReference type="SAM" id="Phobius"/>
    </source>
</evidence>
<sequence length="585" mass="66954">MDALLTAEHEALLESERNLLVRLHGLLARTGAEPTLRERLSEVIEALEAPFVVVVVGEFNAGKSSVLNALVGEKLLEEGPIPTTARITLLRHGTVQLERPRSAYLVERYHPLPRLRHLVLVDTPGTNSILRRHQELTERFIPRADLVLFVTSFDRPLAESERQFLAYIRDVWAKRLVFVLNKADLARSEADLTQVLEHIRAACRELLGFEPEIFPISAIQAFEARTSQNPTQRQQCWQASRFEAFEHFLVARLAGPERLRLKFSTPLDIAERLITRLRIHLAKRRTLVKQEQQNLNRLEAQLQAAYQELLSTVRPYLAEIDNQLLKVERRGLKFLQEVIRIGRLSLLRDRDRFKEAFAHQVVCDLDQRLEATLAEAVDRLLTQGLQRWQLSFHEFTQRVEQVVRRRPPRVQAALLHDRRRLFESVVAQAARQLSTYDLREESRRILENARDAAALFLHAEALAGLGALITMLITAAGLDVTGGFAAAGVLALFGLVVLPLQKRRALQEFRKRITLLRTSLHTALTQQLEYEVDHLLERLAATLNPYREFVAREHRLISETTEELRMLSRECQRLRAAVAKAVPVG</sequence>
<name>A0A7V2B1R6_RHOMR</name>
<dbReference type="EMBL" id="DSGB01000006">
    <property type="protein sequence ID" value="HER96693.1"/>
    <property type="molecule type" value="Genomic_DNA"/>
</dbReference>
<accession>A0A7V2B1R6</accession>
<dbReference type="Pfam" id="PF00350">
    <property type="entry name" value="Dynamin_N"/>
    <property type="match status" value="2"/>
</dbReference>